<keyword evidence="1" id="KW-0472">Membrane</keyword>
<feature type="transmembrane region" description="Helical" evidence="1">
    <location>
        <begin position="191"/>
        <end position="218"/>
    </location>
</feature>
<reference evidence="2 3" key="1">
    <citation type="submission" date="2017-07" db="EMBL/GenBank/DDBJ databases">
        <title>Flavobacterium cyanobacteriorum sp. nov., isolated from cyanobacterial aggregates in a eutrophic lake.</title>
        <authorList>
            <person name="Cai H."/>
        </authorList>
    </citation>
    <scope>NUCLEOTIDE SEQUENCE [LARGE SCALE GENOMIC DNA]</scope>
    <source>
        <strain evidence="2 3">TH167</strain>
    </source>
</reference>
<feature type="transmembrane region" description="Helical" evidence="1">
    <location>
        <begin position="293"/>
        <end position="310"/>
    </location>
</feature>
<evidence type="ECO:0000256" key="1">
    <source>
        <dbReference type="SAM" id="Phobius"/>
    </source>
</evidence>
<feature type="transmembrane region" description="Helical" evidence="1">
    <location>
        <begin position="322"/>
        <end position="343"/>
    </location>
</feature>
<evidence type="ECO:0008006" key="4">
    <source>
        <dbReference type="Google" id="ProtNLM"/>
    </source>
</evidence>
<evidence type="ECO:0000313" key="3">
    <source>
        <dbReference type="Proteomes" id="UP000216035"/>
    </source>
</evidence>
<name>A0A255ZR29_9FLAO</name>
<feature type="transmembrane region" description="Helical" evidence="1">
    <location>
        <begin position="167"/>
        <end position="184"/>
    </location>
</feature>
<feature type="transmembrane region" description="Helical" evidence="1">
    <location>
        <begin position="350"/>
        <end position="371"/>
    </location>
</feature>
<accession>A0A255ZR29</accession>
<dbReference type="OrthoDB" id="1334341at2"/>
<gene>
    <name evidence="2" type="ORF">CHX27_08260</name>
</gene>
<keyword evidence="1" id="KW-0812">Transmembrane</keyword>
<feature type="transmembrane region" description="Helical" evidence="1">
    <location>
        <begin position="140"/>
        <end position="161"/>
    </location>
</feature>
<evidence type="ECO:0000313" key="2">
    <source>
        <dbReference type="EMBL" id="OYQ43953.1"/>
    </source>
</evidence>
<feature type="transmembrane region" description="Helical" evidence="1">
    <location>
        <begin position="224"/>
        <end position="244"/>
    </location>
</feature>
<feature type="transmembrane region" description="Helical" evidence="1">
    <location>
        <begin position="35"/>
        <end position="53"/>
    </location>
</feature>
<keyword evidence="3" id="KW-1185">Reference proteome</keyword>
<dbReference type="EMBL" id="NOXX01000195">
    <property type="protein sequence ID" value="OYQ43953.1"/>
    <property type="molecule type" value="Genomic_DNA"/>
</dbReference>
<protein>
    <recommendedName>
        <fullName evidence="4">EpsG family protein</fullName>
    </recommendedName>
</protein>
<feature type="transmembrane region" description="Helical" evidence="1">
    <location>
        <begin position="12"/>
        <end position="28"/>
    </location>
</feature>
<sequence length="430" mass="48746">MNTIERQNRGVLYLLTFISPLLGFYVGIKNLNRKGKLAIFTLFGGLYGFTINLKEGSDGATHAQNLKEFYDITISDFFQKLISIILLKPLDDSATDFYILTIYSIAGGLFQSPIVLFLIVGLVFGYFYGSAVLKVVNLEGVEKVSGIIILLIITFAIHRSYDTMQSIRSWTGMWVLFNGVFSFYQTKQKKFLALALLSTFFHFMYFIVVIPVILAFLLKSVNKYFFILIYLVSFATNVNTIAISEQASQSDLTRTKLNSYYRVNKGVAFDPVLDRIQKSESVWYLKYGKTESVFYGTIYFIFFLIAFKMLDKSVLTEVEYGLAITAILIATTANFGSFIYTFYSRTMANAATFILAVIVLLAIRGQFSLTASTARKRFFVGVGILIFFPKMVYFVSNFLIMTSFYTIVAPVTVLFADETYSIRDVIDLIL</sequence>
<organism evidence="2 3">
    <name type="scientific">Flavobacterium aurantiibacter</name>
    <dbReference type="NCBI Taxonomy" id="2023067"/>
    <lineage>
        <taxon>Bacteria</taxon>
        <taxon>Pseudomonadati</taxon>
        <taxon>Bacteroidota</taxon>
        <taxon>Flavobacteriia</taxon>
        <taxon>Flavobacteriales</taxon>
        <taxon>Flavobacteriaceae</taxon>
        <taxon>Flavobacterium</taxon>
    </lineage>
</organism>
<proteinExistence type="predicted"/>
<comment type="caution">
    <text evidence="2">The sequence shown here is derived from an EMBL/GenBank/DDBJ whole genome shotgun (WGS) entry which is preliminary data.</text>
</comment>
<keyword evidence="1" id="KW-1133">Transmembrane helix</keyword>
<dbReference type="Proteomes" id="UP000216035">
    <property type="component" value="Unassembled WGS sequence"/>
</dbReference>
<dbReference type="AlphaFoldDB" id="A0A255ZR29"/>
<dbReference type="RefSeq" id="WP_094486295.1">
    <property type="nucleotide sequence ID" value="NZ_NOXX01000195.1"/>
</dbReference>
<feature type="transmembrane region" description="Helical" evidence="1">
    <location>
        <begin position="97"/>
        <end position="128"/>
    </location>
</feature>